<dbReference type="AlphaFoldDB" id="A0AAN9TY39"/>
<sequence length="105" mass="12066">MNAISTRPVASFRHYRDSRPTKRANPHFAAKRRSPVAGRRSPALLAQKIRLVEDNGNLDNAILNYLFAKDFANRIRRQMDVRSLQVQGKRSYWKQCAFNAVSCFG</sequence>
<feature type="compositionally biased region" description="Basic residues" evidence="1">
    <location>
        <begin position="21"/>
        <end position="34"/>
    </location>
</feature>
<dbReference type="EMBL" id="JBBCAQ010000010">
    <property type="protein sequence ID" value="KAK7600794.1"/>
    <property type="molecule type" value="Genomic_DNA"/>
</dbReference>
<evidence type="ECO:0000313" key="2">
    <source>
        <dbReference type="EMBL" id="KAK7600794.1"/>
    </source>
</evidence>
<keyword evidence="3" id="KW-1185">Reference proteome</keyword>
<comment type="caution">
    <text evidence="2">The sequence shown here is derived from an EMBL/GenBank/DDBJ whole genome shotgun (WGS) entry which is preliminary data.</text>
</comment>
<dbReference type="Proteomes" id="UP001367676">
    <property type="component" value="Unassembled WGS sequence"/>
</dbReference>
<proteinExistence type="predicted"/>
<evidence type="ECO:0008006" key="4">
    <source>
        <dbReference type="Google" id="ProtNLM"/>
    </source>
</evidence>
<protein>
    <recommendedName>
        <fullName evidence="4">Prohormone-1</fullName>
    </recommendedName>
</protein>
<gene>
    <name evidence="2" type="ORF">V9T40_008235</name>
</gene>
<accession>A0AAN9TY39</accession>
<feature type="region of interest" description="Disordered" evidence="1">
    <location>
        <begin position="1"/>
        <end position="36"/>
    </location>
</feature>
<reference evidence="2 3" key="1">
    <citation type="submission" date="2024-03" db="EMBL/GenBank/DDBJ databases">
        <title>Adaptation during the transition from Ophiocordyceps entomopathogen to insect associate is accompanied by gene loss and intensified selection.</title>
        <authorList>
            <person name="Ward C.M."/>
            <person name="Onetto C.A."/>
            <person name="Borneman A.R."/>
        </authorList>
    </citation>
    <scope>NUCLEOTIDE SEQUENCE [LARGE SCALE GENOMIC DNA]</scope>
    <source>
        <strain evidence="2">AWRI1</strain>
        <tissue evidence="2">Single Adult Female</tissue>
    </source>
</reference>
<name>A0AAN9TY39_9HEMI</name>
<organism evidence="2 3">
    <name type="scientific">Parthenolecanium corni</name>
    <dbReference type="NCBI Taxonomy" id="536013"/>
    <lineage>
        <taxon>Eukaryota</taxon>
        <taxon>Metazoa</taxon>
        <taxon>Ecdysozoa</taxon>
        <taxon>Arthropoda</taxon>
        <taxon>Hexapoda</taxon>
        <taxon>Insecta</taxon>
        <taxon>Pterygota</taxon>
        <taxon>Neoptera</taxon>
        <taxon>Paraneoptera</taxon>
        <taxon>Hemiptera</taxon>
        <taxon>Sternorrhyncha</taxon>
        <taxon>Coccoidea</taxon>
        <taxon>Coccidae</taxon>
        <taxon>Parthenolecanium</taxon>
    </lineage>
</organism>
<evidence type="ECO:0000313" key="3">
    <source>
        <dbReference type="Proteomes" id="UP001367676"/>
    </source>
</evidence>
<evidence type="ECO:0000256" key="1">
    <source>
        <dbReference type="SAM" id="MobiDB-lite"/>
    </source>
</evidence>